<evidence type="ECO:0000313" key="1">
    <source>
        <dbReference type="EMBL" id="MBD2691401.1"/>
    </source>
</evidence>
<dbReference type="PANTHER" id="PTHR34235:SF1">
    <property type="entry name" value="SLR0416 PROTEIN"/>
    <property type="match status" value="1"/>
</dbReference>
<protein>
    <submittedName>
        <fullName evidence="1">DUF29 family protein</fullName>
    </submittedName>
</protein>
<name>A0ABR8IZC1_9NOST</name>
<reference evidence="1 2" key="1">
    <citation type="journal article" date="2020" name="ISME J.">
        <title>Comparative genomics reveals insights into cyanobacterial evolution and habitat adaptation.</title>
        <authorList>
            <person name="Chen M.Y."/>
            <person name="Teng W.K."/>
            <person name="Zhao L."/>
            <person name="Hu C.X."/>
            <person name="Zhou Y.K."/>
            <person name="Han B.P."/>
            <person name="Song L.R."/>
            <person name="Shu W.S."/>
        </authorList>
    </citation>
    <scope>NUCLEOTIDE SEQUENCE [LARGE SCALE GENOMIC DNA]</scope>
    <source>
        <strain evidence="1 2">FACHB-362</strain>
    </source>
</reference>
<dbReference type="EMBL" id="JACJTQ010000006">
    <property type="protein sequence ID" value="MBD2691401.1"/>
    <property type="molecule type" value="Genomic_DNA"/>
</dbReference>
<accession>A0ABR8IZC1</accession>
<dbReference type="Pfam" id="PF01724">
    <property type="entry name" value="DUF29"/>
    <property type="match status" value="1"/>
</dbReference>
<dbReference type="InterPro" id="IPR002636">
    <property type="entry name" value="DUF29"/>
</dbReference>
<dbReference type="Proteomes" id="UP000660381">
    <property type="component" value="Unassembled WGS sequence"/>
</dbReference>
<keyword evidence="2" id="KW-1185">Reference proteome</keyword>
<organism evidence="1 2">
    <name type="scientific">Anabaena catenula FACHB-362</name>
    <dbReference type="NCBI Taxonomy" id="2692877"/>
    <lineage>
        <taxon>Bacteria</taxon>
        <taxon>Bacillati</taxon>
        <taxon>Cyanobacteriota</taxon>
        <taxon>Cyanophyceae</taxon>
        <taxon>Nostocales</taxon>
        <taxon>Nostocaceae</taxon>
        <taxon>Anabaena</taxon>
    </lineage>
</organism>
<gene>
    <name evidence="1" type="ORF">H6G68_06455</name>
</gene>
<evidence type="ECO:0000313" key="2">
    <source>
        <dbReference type="Proteomes" id="UP000660381"/>
    </source>
</evidence>
<dbReference type="PANTHER" id="PTHR34235">
    <property type="entry name" value="SLR1203 PROTEIN-RELATED"/>
    <property type="match status" value="1"/>
</dbReference>
<dbReference type="Gene3D" id="1.20.1220.20">
    <property type="entry name" value="Uncharcterised protein PF01724"/>
    <property type="match status" value="1"/>
</dbReference>
<comment type="caution">
    <text evidence="1">The sequence shown here is derived from an EMBL/GenBank/DDBJ whole genome shotgun (WGS) entry which is preliminary data.</text>
</comment>
<dbReference type="RefSeq" id="WP_190905894.1">
    <property type="nucleotide sequence ID" value="NZ_JACJTQ010000006.1"/>
</dbReference>
<sequence>MEELLELRQLLEQGKIPEALLLVDELEEMSLSDKINKIDSYGVILLIHLIKQKAEKRSTRSWEISIENAVREINKINKRRKSGGVYLNQTELLEIFQEGYQVSLKRASLEAFEGRYEAEELAAMVVKQEILTQALELIKVGYGAN</sequence>
<proteinExistence type="predicted"/>